<proteinExistence type="predicted"/>
<reference evidence="4" key="1">
    <citation type="submission" date="2025-08" db="UniProtKB">
        <authorList>
            <consortium name="Ensembl"/>
        </authorList>
    </citation>
    <scope>IDENTIFICATION</scope>
</reference>
<dbReference type="PROSITE" id="PS50041">
    <property type="entry name" value="C_TYPE_LECTIN_2"/>
    <property type="match status" value="1"/>
</dbReference>
<dbReference type="InterPro" id="IPR016186">
    <property type="entry name" value="C-type_lectin-like/link_sf"/>
</dbReference>
<dbReference type="InterPro" id="IPR016187">
    <property type="entry name" value="CTDL_fold"/>
</dbReference>
<dbReference type="GO" id="GO:0005615">
    <property type="term" value="C:extracellular space"/>
    <property type="evidence" value="ECO:0007669"/>
    <property type="project" value="TreeGrafter"/>
</dbReference>
<keyword evidence="2" id="KW-1015">Disulfide bond</keyword>
<accession>A0A3B3SDP6</accession>
<evidence type="ECO:0000256" key="1">
    <source>
        <dbReference type="ARBA" id="ARBA00022734"/>
    </source>
</evidence>
<dbReference type="Ensembl" id="ENSPKIT00000009672.1">
    <property type="protein sequence ID" value="ENSPKIP00000028884.1"/>
    <property type="gene ID" value="ENSPKIG00000010344.1"/>
</dbReference>
<dbReference type="GO" id="GO:0030246">
    <property type="term" value="F:carbohydrate binding"/>
    <property type="evidence" value="ECO:0007669"/>
    <property type="project" value="UniProtKB-KW"/>
</dbReference>
<dbReference type="InterPro" id="IPR051663">
    <property type="entry name" value="CLec_Tetranectin-domain"/>
</dbReference>
<dbReference type="SUPFAM" id="SSF56436">
    <property type="entry name" value="C-type lectin-like"/>
    <property type="match status" value="1"/>
</dbReference>
<dbReference type="PROSITE" id="PS00615">
    <property type="entry name" value="C_TYPE_LECTIN_1"/>
    <property type="match status" value="1"/>
</dbReference>
<dbReference type="InterPro" id="IPR018378">
    <property type="entry name" value="C-type_lectin_CS"/>
</dbReference>
<organism evidence="4 5">
    <name type="scientific">Paramormyrops kingsleyae</name>
    <dbReference type="NCBI Taxonomy" id="1676925"/>
    <lineage>
        <taxon>Eukaryota</taxon>
        <taxon>Metazoa</taxon>
        <taxon>Chordata</taxon>
        <taxon>Craniata</taxon>
        <taxon>Vertebrata</taxon>
        <taxon>Euteleostomi</taxon>
        <taxon>Actinopterygii</taxon>
        <taxon>Neopterygii</taxon>
        <taxon>Teleostei</taxon>
        <taxon>Osteoglossocephala</taxon>
        <taxon>Osteoglossomorpha</taxon>
        <taxon>Osteoglossiformes</taxon>
        <taxon>Mormyridae</taxon>
        <taxon>Paramormyrops</taxon>
    </lineage>
</organism>
<sequence length="176" mass="20279">TRMLGVRTLRCCVMGVAARSCTRRNWRTGKKIDVADRKREPKEHHLDLQSSSFICLKVRKLKVQQTHKGLAECIAQGGTLTIPRDKHENKELWDYAKRTSPGTKDFWIGVTDIVREGHYVDVNSAPVSYFNWDRSRKEPTGGKRESCVTLSLASQGKWHDEVCWSLKKYICEYLIP</sequence>
<dbReference type="GeneTree" id="ENSGT00950000183186"/>
<dbReference type="PANTHER" id="PTHR22799">
    <property type="entry name" value="TETRANECTIN-RELATED"/>
    <property type="match status" value="1"/>
</dbReference>
<name>A0A3B3SDP6_9TELE</name>
<protein>
    <submittedName>
        <fullName evidence="4">C-type lectin domain family 3 member A</fullName>
    </submittedName>
</protein>
<evidence type="ECO:0000313" key="5">
    <source>
        <dbReference type="Proteomes" id="UP000261540"/>
    </source>
</evidence>
<dbReference type="Pfam" id="PF00059">
    <property type="entry name" value="Lectin_C"/>
    <property type="match status" value="1"/>
</dbReference>
<dbReference type="Gene3D" id="3.10.100.10">
    <property type="entry name" value="Mannose-Binding Protein A, subunit A"/>
    <property type="match status" value="1"/>
</dbReference>
<keyword evidence="1" id="KW-0430">Lectin</keyword>
<dbReference type="SMART" id="SM00034">
    <property type="entry name" value="CLECT"/>
    <property type="match status" value="1"/>
</dbReference>
<reference evidence="4" key="2">
    <citation type="submission" date="2025-09" db="UniProtKB">
        <authorList>
            <consortium name="Ensembl"/>
        </authorList>
    </citation>
    <scope>IDENTIFICATION</scope>
</reference>
<keyword evidence="5" id="KW-1185">Reference proteome</keyword>
<dbReference type="GO" id="GO:0001503">
    <property type="term" value="P:ossification"/>
    <property type="evidence" value="ECO:0007669"/>
    <property type="project" value="TreeGrafter"/>
</dbReference>
<evidence type="ECO:0000256" key="2">
    <source>
        <dbReference type="ARBA" id="ARBA00023157"/>
    </source>
</evidence>
<dbReference type="PANTHER" id="PTHR22799:SF2">
    <property type="entry name" value="C-TYPE LECTIN DOMAIN FAMILY 3 MEMBER A"/>
    <property type="match status" value="1"/>
</dbReference>
<evidence type="ECO:0000259" key="3">
    <source>
        <dbReference type="PROSITE" id="PS50041"/>
    </source>
</evidence>
<dbReference type="Proteomes" id="UP000261540">
    <property type="component" value="Unplaced"/>
</dbReference>
<evidence type="ECO:0000313" key="4">
    <source>
        <dbReference type="Ensembl" id="ENSPKIP00000028884.1"/>
    </source>
</evidence>
<dbReference type="AlphaFoldDB" id="A0A3B3SDP6"/>
<feature type="domain" description="C-type lectin" evidence="3">
    <location>
        <begin position="73"/>
        <end position="172"/>
    </location>
</feature>
<dbReference type="InterPro" id="IPR001304">
    <property type="entry name" value="C-type_lectin-like"/>
</dbReference>
<dbReference type="STRING" id="1676925.ENSPKIP00000028884"/>